<reference evidence="3 4" key="1">
    <citation type="submission" date="2023-12" db="EMBL/GenBank/DDBJ databases">
        <title>Blastococcus brunescens sp. nov., an actonobacterium isolated from sandstone collected in sahara desert.</title>
        <authorList>
            <person name="Gtari M."/>
            <person name="Ghodhbane F."/>
        </authorList>
    </citation>
    <scope>NUCLEOTIDE SEQUENCE [LARGE SCALE GENOMIC DNA]</scope>
    <source>
        <strain evidence="3 4">BMG 8361</strain>
    </source>
</reference>
<feature type="region of interest" description="Disordered" evidence="1">
    <location>
        <begin position="123"/>
        <end position="162"/>
    </location>
</feature>
<feature type="compositionally biased region" description="Low complexity" evidence="1">
    <location>
        <begin position="134"/>
        <end position="155"/>
    </location>
</feature>
<gene>
    <name evidence="3" type="ORF">U6N30_22110</name>
</gene>
<organism evidence="3 4">
    <name type="scientific">Blastococcus brunescens</name>
    <dbReference type="NCBI Taxonomy" id="1564165"/>
    <lineage>
        <taxon>Bacteria</taxon>
        <taxon>Bacillati</taxon>
        <taxon>Actinomycetota</taxon>
        <taxon>Actinomycetes</taxon>
        <taxon>Geodermatophilales</taxon>
        <taxon>Geodermatophilaceae</taxon>
        <taxon>Blastococcus</taxon>
    </lineage>
</organism>
<sequence>MMLAVPVVVAAALLLLPRTAGRRIGSRVLLDGAVVLVAVALLAAVLLRDVMARTDGAASALITVGYPAVGAVLCGVGLVALARVRDERRPAAAWLLAALVSMTVVAVSGALGRFLGVTRRPCSPRRPGWRCSHRGSVPSTPTPGTSRRSSSRLRGCPCSASS</sequence>
<name>A0ABZ1AVM7_9ACTN</name>
<accession>A0ABZ1AVM7</accession>
<evidence type="ECO:0000313" key="3">
    <source>
        <dbReference type="EMBL" id="WRL62623.1"/>
    </source>
</evidence>
<feature type="transmembrane region" description="Helical" evidence="2">
    <location>
        <begin position="30"/>
        <end position="47"/>
    </location>
</feature>
<keyword evidence="2" id="KW-1133">Transmembrane helix</keyword>
<dbReference type="Proteomes" id="UP001324287">
    <property type="component" value="Chromosome"/>
</dbReference>
<keyword evidence="2" id="KW-0472">Membrane</keyword>
<feature type="transmembrane region" description="Helical" evidence="2">
    <location>
        <begin position="59"/>
        <end position="81"/>
    </location>
</feature>
<proteinExistence type="predicted"/>
<evidence type="ECO:0000256" key="1">
    <source>
        <dbReference type="SAM" id="MobiDB-lite"/>
    </source>
</evidence>
<dbReference type="RefSeq" id="WP_324273975.1">
    <property type="nucleotide sequence ID" value="NZ_CP141261.1"/>
</dbReference>
<evidence type="ECO:0000313" key="4">
    <source>
        <dbReference type="Proteomes" id="UP001324287"/>
    </source>
</evidence>
<keyword evidence="4" id="KW-1185">Reference proteome</keyword>
<evidence type="ECO:0000256" key="2">
    <source>
        <dbReference type="SAM" id="Phobius"/>
    </source>
</evidence>
<feature type="transmembrane region" description="Helical" evidence="2">
    <location>
        <begin position="93"/>
        <end position="116"/>
    </location>
</feature>
<protein>
    <submittedName>
        <fullName evidence="3">Uncharacterized protein</fullName>
    </submittedName>
</protein>
<dbReference type="EMBL" id="CP141261">
    <property type="protein sequence ID" value="WRL62623.1"/>
    <property type="molecule type" value="Genomic_DNA"/>
</dbReference>
<keyword evidence="2" id="KW-0812">Transmembrane</keyword>